<dbReference type="STRING" id="2309.CF15_07130"/>
<sequence length="257" mass="27259">MARVKHVAGVTVAVLEHGPTPLSPLGGMLSKLGEVYRRARPGEKPDYVELHLYPSILALAEALEGEALRAGAGVSAAYPVAYEAWTGIPRIHAVPGELASLPGGLSLLAHEAVHSILHQGPGYYIVRLPRGLPAHSGVLVAHAAATVVKDLEVHLWMAERGLAGDLGALRSYWLHSLPREAPCTRLTLAGDVLRAATAWIAEGLEPPLPQGCSSLAPLLGVLQSMAEGWRRGLRPWGQVDRLVEEMARLAADGTLTP</sequence>
<protein>
    <submittedName>
        <fullName evidence="1">Uncharacterized protein</fullName>
    </submittedName>
</protein>
<name>A0A0V8RWQ3_PYROC</name>
<reference evidence="1 2" key="1">
    <citation type="submission" date="2015-11" db="EMBL/GenBank/DDBJ databases">
        <title>Genome sequence of Pyrodictium occultum PL-19, a marine hyperthermophilic archaeon isolated from Volcano, Italy.</title>
        <authorList>
            <person name="Utturkar S."/>
            <person name="Huber H."/>
            <person name="Leptihn S."/>
            <person name="Brown S."/>
            <person name="Stetter K.O."/>
            <person name="Podar M."/>
        </authorList>
    </citation>
    <scope>NUCLEOTIDE SEQUENCE [LARGE SCALE GENOMIC DNA]</scope>
    <source>
        <strain evidence="1 2">PL-19</strain>
    </source>
</reference>
<dbReference type="RefSeq" id="WP_058371171.1">
    <property type="nucleotide sequence ID" value="NZ_LNTB01000001.1"/>
</dbReference>
<dbReference type="OrthoDB" id="15474at2157"/>
<evidence type="ECO:0000313" key="1">
    <source>
        <dbReference type="EMBL" id="KSW12487.1"/>
    </source>
</evidence>
<evidence type="ECO:0000313" key="2">
    <source>
        <dbReference type="Proteomes" id="UP000053352"/>
    </source>
</evidence>
<comment type="caution">
    <text evidence="1">The sequence shown here is derived from an EMBL/GenBank/DDBJ whole genome shotgun (WGS) entry which is preliminary data.</text>
</comment>
<proteinExistence type="predicted"/>
<organism evidence="1 2">
    <name type="scientific">Pyrodictium occultum</name>
    <dbReference type="NCBI Taxonomy" id="2309"/>
    <lineage>
        <taxon>Archaea</taxon>
        <taxon>Thermoproteota</taxon>
        <taxon>Thermoprotei</taxon>
        <taxon>Desulfurococcales</taxon>
        <taxon>Pyrodictiaceae</taxon>
        <taxon>Pyrodictium</taxon>
    </lineage>
</organism>
<dbReference type="Proteomes" id="UP000053352">
    <property type="component" value="Unassembled WGS sequence"/>
</dbReference>
<dbReference type="AlphaFoldDB" id="A0A0V8RWQ3"/>
<accession>A0A0V8RWQ3</accession>
<dbReference type="EMBL" id="LNTB01000001">
    <property type="protein sequence ID" value="KSW12487.1"/>
    <property type="molecule type" value="Genomic_DNA"/>
</dbReference>
<gene>
    <name evidence="1" type="ORF">CF15_07130</name>
</gene>
<keyword evidence="2" id="KW-1185">Reference proteome</keyword>